<dbReference type="InterPro" id="IPR000477">
    <property type="entry name" value="RT_dom"/>
</dbReference>
<protein>
    <recommendedName>
        <fullName evidence="1">Reverse transcriptase domain-containing protein</fullName>
    </recommendedName>
</protein>
<dbReference type="NCBIfam" id="TIGR04416">
    <property type="entry name" value="group_II_RT_mat"/>
    <property type="match status" value="1"/>
</dbReference>
<evidence type="ECO:0000259" key="1">
    <source>
        <dbReference type="PROSITE" id="PS50878"/>
    </source>
</evidence>
<dbReference type="SUPFAM" id="SSF56672">
    <property type="entry name" value="DNA/RNA polymerases"/>
    <property type="match status" value="1"/>
</dbReference>
<comment type="caution">
    <text evidence="2">The sequence shown here is derived from an EMBL/GenBank/DDBJ whole genome shotgun (WGS) entry which is preliminary data.</text>
</comment>
<feature type="domain" description="Reverse transcriptase" evidence="1">
    <location>
        <begin position="52"/>
        <end position="280"/>
    </location>
</feature>
<dbReference type="InterPro" id="IPR051083">
    <property type="entry name" value="GrpII_Intron_Splice-Mob/Def"/>
</dbReference>
<dbReference type="Pfam" id="PF08388">
    <property type="entry name" value="GIIM"/>
    <property type="match status" value="1"/>
</dbReference>
<name>A0A0F9PBN6_9ZZZZ</name>
<evidence type="ECO:0000313" key="2">
    <source>
        <dbReference type="EMBL" id="KKN27539.1"/>
    </source>
</evidence>
<dbReference type="InterPro" id="IPR013597">
    <property type="entry name" value="Mat_intron_G2"/>
</dbReference>
<dbReference type="PANTHER" id="PTHR34047:SF8">
    <property type="entry name" value="PROTEIN YKFC"/>
    <property type="match status" value="1"/>
</dbReference>
<dbReference type="Pfam" id="PF00078">
    <property type="entry name" value="RVT_1"/>
    <property type="match status" value="1"/>
</dbReference>
<dbReference type="AlphaFoldDB" id="A0A0F9PBN6"/>
<dbReference type="InterPro" id="IPR043502">
    <property type="entry name" value="DNA/RNA_pol_sf"/>
</dbReference>
<dbReference type="Gene3D" id="3.30.70.270">
    <property type="match status" value="1"/>
</dbReference>
<gene>
    <name evidence="2" type="ORF">LCGC14_0863560</name>
</gene>
<proteinExistence type="predicted"/>
<dbReference type="CDD" id="cd01651">
    <property type="entry name" value="RT_G2_intron"/>
    <property type="match status" value="1"/>
</dbReference>
<dbReference type="EMBL" id="LAZR01002628">
    <property type="protein sequence ID" value="KKN27539.1"/>
    <property type="molecule type" value="Genomic_DNA"/>
</dbReference>
<sequence length="424" mass="48604">MTVYYSLYGQLLDINNLYKGFKKVKAAKGAAGIDRQSIAAFALNLEENLKQLQGELQSKQYRAQPVKRIEIPKDDGGVRLLGIPTVRDRIVQQTLLNILQPLFDIDFHPSSYGYRPKRSCHDAISKATVFIRKYHREWVVDMDLSKCFDLLDHDLIISSVKRKVTDGSILKLLKQFLKSGVMIGNNWEASELGSPQGGVISPLLANIYLDAFDQEMKKRNHRIVRYADDILILCCTEKAAKNALTVATQILEKGLKLTVNQKKTHIAHSSEGVKFLGVEIGSNWTRIQATKLKGFKQRVKRLTKRNSGMNLIEVIKRLNPVVRGFVNYFSIANCKRVLNLLARWVRRRLRAIQLRLWKNPARLHKRLKQLGKKPPFKFIKMNSWRNSLSPLSNVAMPNQWFEEQGLYSMENVSTGWLAQSAFRK</sequence>
<dbReference type="PANTHER" id="PTHR34047">
    <property type="entry name" value="NUCLEAR INTRON MATURASE 1, MITOCHONDRIAL-RELATED"/>
    <property type="match status" value="1"/>
</dbReference>
<dbReference type="PROSITE" id="PS50878">
    <property type="entry name" value="RT_POL"/>
    <property type="match status" value="1"/>
</dbReference>
<organism evidence="2">
    <name type="scientific">marine sediment metagenome</name>
    <dbReference type="NCBI Taxonomy" id="412755"/>
    <lineage>
        <taxon>unclassified sequences</taxon>
        <taxon>metagenomes</taxon>
        <taxon>ecological metagenomes</taxon>
    </lineage>
</organism>
<dbReference type="InterPro" id="IPR030931">
    <property type="entry name" value="Group_II_RT_mat"/>
</dbReference>
<dbReference type="InterPro" id="IPR043128">
    <property type="entry name" value="Rev_trsase/Diguanyl_cyclase"/>
</dbReference>
<accession>A0A0F9PBN6</accession>
<reference evidence="2" key="1">
    <citation type="journal article" date="2015" name="Nature">
        <title>Complex archaea that bridge the gap between prokaryotes and eukaryotes.</title>
        <authorList>
            <person name="Spang A."/>
            <person name="Saw J.H."/>
            <person name="Jorgensen S.L."/>
            <person name="Zaremba-Niedzwiedzka K."/>
            <person name="Martijn J."/>
            <person name="Lind A.E."/>
            <person name="van Eijk R."/>
            <person name="Schleper C."/>
            <person name="Guy L."/>
            <person name="Ettema T.J."/>
        </authorList>
    </citation>
    <scope>NUCLEOTIDE SEQUENCE</scope>
</reference>